<dbReference type="NCBIfam" id="TIGR03936">
    <property type="entry name" value="sam_1_link_chp"/>
    <property type="match status" value="1"/>
</dbReference>
<dbReference type="InterPro" id="IPR018768">
    <property type="entry name" value="DUF2344"/>
</dbReference>
<keyword evidence="3" id="KW-1185">Reference proteome</keyword>
<name>A0ABX7S743_9BACT</name>
<gene>
    <name evidence="2" type="ORF">JYK00_02465</name>
</gene>
<dbReference type="Proteomes" id="UP000671862">
    <property type="component" value="Chromosome"/>
</dbReference>
<evidence type="ECO:0000313" key="2">
    <source>
        <dbReference type="EMBL" id="QTA38407.1"/>
    </source>
</evidence>
<accession>A0ABX7S743</accession>
<reference evidence="2 3" key="1">
    <citation type="submission" date="2021-03" db="EMBL/GenBank/DDBJ databases">
        <title>Thermosipho ferrireducens sp.nov., an anaerobic thermophilic iron-reducing bacterium isolated from a deep-sea hydrothermal sulfide deposits.</title>
        <authorList>
            <person name="Zeng X."/>
            <person name="Chen Y."/>
            <person name="Shao Z."/>
        </authorList>
    </citation>
    <scope>NUCLEOTIDE SEQUENCE [LARGE SCALE GENOMIC DNA]</scope>
    <source>
        <strain evidence="2 3">JL129W03</strain>
    </source>
</reference>
<protein>
    <submittedName>
        <fullName evidence="2">DUF2344 domain-containing protein</fullName>
    </submittedName>
</protein>
<sequence length="201" mass="23933">MSRIFIMRFKKLGLFRYVSALDTIRSIERALRRSGLKMEFTQGFHPMPKISYVDPVPTGIVDKALYLKVFFEEDYDTNFVLEKIRKVCLREICVFEIFDKNYDFNEIDGYSYKVIIKKPFSYDPDYVVEKKTKRGMRYFTLKETLENLRIVGLKDYVVLNYYLRKKNLFNPHSISESVYIAMREEALIGEKRFSEVLRGVS</sequence>
<dbReference type="EMBL" id="CP071446">
    <property type="protein sequence ID" value="QTA38407.1"/>
    <property type="molecule type" value="Genomic_DNA"/>
</dbReference>
<organism evidence="2 3">
    <name type="scientific">Thermosipho ferrireducens</name>
    <dbReference type="NCBI Taxonomy" id="2571116"/>
    <lineage>
        <taxon>Bacteria</taxon>
        <taxon>Thermotogati</taxon>
        <taxon>Thermotogota</taxon>
        <taxon>Thermotogae</taxon>
        <taxon>Thermotogales</taxon>
        <taxon>Fervidobacteriaceae</taxon>
        <taxon>Thermosipho</taxon>
    </lineage>
</organism>
<evidence type="ECO:0000259" key="1">
    <source>
        <dbReference type="Pfam" id="PF10105"/>
    </source>
</evidence>
<feature type="domain" description="DUF2344" evidence="1">
    <location>
        <begin position="6"/>
        <end position="159"/>
    </location>
</feature>
<dbReference type="RefSeq" id="WP_207567126.1">
    <property type="nucleotide sequence ID" value="NZ_CP071446.1"/>
</dbReference>
<evidence type="ECO:0000313" key="3">
    <source>
        <dbReference type="Proteomes" id="UP000671862"/>
    </source>
</evidence>
<proteinExistence type="predicted"/>
<dbReference type="Pfam" id="PF10105">
    <property type="entry name" value="DUF2344"/>
    <property type="match status" value="1"/>
</dbReference>